<accession>Q2LU84</accession>
<dbReference type="HOGENOM" id="CLU_3030792_0_0_7"/>
<dbReference type="STRING" id="56780.SYN_02010"/>
<dbReference type="EMBL" id="CP000252">
    <property type="protein sequence ID" value="ABC77641.1"/>
    <property type="molecule type" value="Genomic_DNA"/>
</dbReference>
<proteinExistence type="predicted"/>
<name>Q2LU84_SYNAS</name>
<dbReference type="Proteomes" id="UP000001933">
    <property type="component" value="Chromosome"/>
</dbReference>
<dbReference type="AlphaFoldDB" id="Q2LU84"/>
<evidence type="ECO:0000313" key="2">
    <source>
        <dbReference type="EMBL" id="ABC77641.1"/>
    </source>
</evidence>
<sequence length="55" mass="6406">MNIPEQLMETLLCWLRFQEKGDRLEDTHHMAIRKQENVPESFTGKVQSSSDGEKS</sequence>
<dbReference type="InParanoid" id="Q2LU84"/>
<evidence type="ECO:0000313" key="3">
    <source>
        <dbReference type="Proteomes" id="UP000001933"/>
    </source>
</evidence>
<gene>
    <name evidence="2" type="ORF">SYN_02010</name>
</gene>
<protein>
    <submittedName>
        <fullName evidence="2">Hypothetical cytosolic protein</fullName>
    </submittedName>
</protein>
<feature type="region of interest" description="Disordered" evidence="1">
    <location>
        <begin position="33"/>
        <end position="55"/>
    </location>
</feature>
<keyword evidence="3" id="KW-1185">Reference proteome</keyword>
<feature type="compositionally biased region" description="Polar residues" evidence="1">
    <location>
        <begin position="38"/>
        <end position="55"/>
    </location>
</feature>
<organism evidence="2 3">
    <name type="scientific">Syntrophus aciditrophicus (strain SB)</name>
    <dbReference type="NCBI Taxonomy" id="56780"/>
    <lineage>
        <taxon>Bacteria</taxon>
        <taxon>Pseudomonadati</taxon>
        <taxon>Thermodesulfobacteriota</taxon>
        <taxon>Syntrophia</taxon>
        <taxon>Syntrophales</taxon>
        <taxon>Syntrophaceae</taxon>
        <taxon>Syntrophus</taxon>
    </lineage>
</organism>
<reference evidence="2 3" key="1">
    <citation type="journal article" date="2007" name="Proc. Natl. Acad. Sci. U.S.A.">
        <title>The genome of Syntrophus aciditrophicus: life at the thermodynamic limit of microbial growth.</title>
        <authorList>
            <person name="McInerney M.J."/>
            <person name="Rohlin L."/>
            <person name="Mouttaki H."/>
            <person name="Kim U."/>
            <person name="Krupp R.S."/>
            <person name="Rios-Hernandez L."/>
            <person name="Sieber J."/>
            <person name="Struchtemeyer C.G."/>
            <person name="Bhattacharyya A."/>
            <person name="Campbell J.W."/>
            <person name="Gunsalus R.P."/>
        </authorList>
    </citation>
    <scope>NUCLEOTIDE SEQUENCE [LARGE SCALE GENOMIC DNA]</scope>
    <source>
        <strain evidence="2 3">SB</strain>
    </source>
</reference>
<evidence type="ECO:0000256" key="1">
    <source>
        <dbReference type="SAM" id="MobiDB-lite"/>
    </source>
</evidence>
<dbReference type="KEGG" id="sat:SYN_02010"/>